<dbReference type="PROSITE" id="PS00958">
    <property type="entry name" value="TRANSALDOLASE_2"/>
    <property type="match status" value="1"/>
</dbReference>
<keyword evidence="6" id="KW-0704">Schiff base</keyword>
<keyword evidence="9" id="KW-1185">Reference proteome</keyword>
<accession>A0A9W6T4X6</accession>
<proteinExistence type="inferred from homology"/>
<evidence type="ECO:0000256" key="6">
    <source>
        <dbReference type="ARBA" id="ARBA00023270"/>
    </source>
</evidence>
<evidence type="ECO:0000313" key="8">
    <source>
        <dbReference type="EMBL" id="GME74808.1"/>
    </source>
</evidence>
<dbReference type="AlphaFoldDB" id="A0A9W6T4X6"/>
<evidence type="ECO:0000256" key="1">
    <source>
        <dbReference type="ARBA" id="ARBA00004857"/>
    </source>
</evidence>
<dbReference type="InterPro" id="IPR001585">
    <property type="entry name" value="TAL/FSA"/>
</dbReference>
<gene>
    <name evidence="8" type="ORF">Cboi02_000454000</name>
</gene>
<dbReference type="GO" id="GO:0005737">
    <property type="term" value="C:cytoplasm"/>
    <property type="evidence" value="ECO:0007669"/>
    <property type="project" value="InterPro"/>
</dbReference>
<evidence type="ECO:0000313" key="9">
    <source>
        <dbReference type="Proteomes" id="UP001165120"/>
    </source>
</evidence>
<comment type="caution">
    <text evidence="8">The sequence shown here is derived from an EMBL/GenBank/DDBJ whole genome shotgun (WGS) entry which is preliminary data.</text>
</comment>
<protein>
    <recommendedName>
        <fullName evidence="3 7">Transaldolase</fullName>
        <ecNumber evidence="3 7">2.2.1.2</ecNumber>
    </recommendedName>
</protein>
<dbReference type="InterPro" id="IPR018225">
    <property type="entry name" value="Transaldolase_AS"/>
</dbReference>
<comment type="similarity">
    <text evidence="2">Belongs to the transaldolase family. Type 1 subfamily.</text>
</comment>
<dbReference type="PANTHER" id="PTHR10683:SF18">
    <property type="entry name" value="TRANSALDOLASE"/>
    <property type="match status" value="1"/>
</dbReference>
<dbReference type="GO" id="GO:0004801">
    <property type="term" value="F:transaldolase activity"/>
    <property type="evidence" value="ECO:0007669"/>
    <property type="project" value="UniProtKB-EC"/>
</dbReference>
<dbReference type="SUPFAM" id="SSF51569">
    <property type="entry name" value="Aldolase"/>
    <property type="match status" value="1"/>
</dbReference>
<dbReference type="Proteomes" id="UP001165120">
    <property type="component" value="Unassembled WGS sequence"/>
</dbReference>
<reference evidence="8" key="1">
    <citation type="submission" date="2023-04" db="EMBL/GenBank/DDBJ databases">
        <title>Candida boidinii NBRC 10035.</title>
        <authorList>
            <person name="Ichikawa N."/>
            <person name="Sato H."/>
            <person name="Tonouchi N."/>
        </authorList>
    </citation>
    <scope>NUCLEOTIDE SEQUENCE</scope>
    <source>
        <strain evidence="8">NBRC 10035</strain>
    </source>
</reference>
<dbReference type="PROSITE" id="PS01054">
    <property type="entry name" value="TRANSALDOLASE_1"/>
    <property type="match status" value="1"/>
</dbReference>
<comment type="catalytic activity">
    <reaction evidence="7">
        <text>D-sedoheptulose 7-phosphate + D-glyceraldehyde 3-phosphate = D-erythrose 4-phosphate + beta-D-fructose 6-phosphate</text>
        <dbReference type="Rhea" id="RHEA:17053"/>
        <dbReference type="ChEBI" id="CHEBI:16897"/>
        <dbReference type="ChEBI" id="CHEBI:57483"/>
        <dbReference type="ChEBI" id="CHEBI:57634"/>
        <dbReference type="ChEBI" id="CHEBI:59776"/>
        <dbReference type="EC" id="2.2.1.2"/>
    </reaction>
</comment>
<dbReference type="GO" id="GO:0005975">
    <property type="term" value="P:carbohydrate metabolic process"/>
    <property type="evidence" value="ECO:0007669"/>
    <property type="project" value="InterPro"/>
</dbReference>
<keyword evidence="4 7" id="KW-0808">Transferase</keyword>
<comment type="pathway">
    <text evidence="1 7">Carbohydrate degradation; pentose phosphate pathway; D-glyceraldehyde 3-phosphate and beta-D-fructose 6-phosphate from D-ribose 5-phosphate and D-xylulose 5-phosphate (non-oxidative stage): step 2/3.</text>
</comment>
<dbReference type="EC" id="2.2.1.2" evidence="3 7"/>
<dbReference type="PANTHER" id="PTHR10683">
    <property type="entry name" value="TRANSALDOLASE"/>
    <property type="match status" value="1"/>
</dbReference>
<dbReference type="Gene3D" id="3.20.20.70">
    <property type="entry name" value="Aldolase class I"/>
    <property type="match status" value="1"/>
</dbReference>
<dbReference type="InterPro" id="IPR013785">
    <property type="entry name" value="Aldolase_TIM"/>
</dbReference>
<evidence type="ECO:0000256" key="4">
    <source>
        <dbReference type="ARBA" id="ARBA00022679"/>
    </source>
</evidence>
<sequence>MSSSLDQLKASGTVVVTDTGEFESIAKYKPQDATTNPSLILAAANKPQYAELIDRAVKFAIDSSISNYNNNKSTASKAARSLSSLFNFRNSNRDSEDEVNISEITKLALDRLLVEFGTEILKIVPGRVSTEVDARLSFDKEATIKKALELIQLYEDNGIGRERILIKIAATWEGIQAAKELESRYDIHCNLTLLFSFVQAVACAEAEVTLISPFVGRILDWYKDNTGNDYSDSSKDPGVLSVKRIFQYYKRYGYSTIVMGASFRNTGEIKYLTGCDYLTISPKILEELSNSNEKFEKYLDFAKIQQEEEEIDPKVSFINNESSFRFELNEDQMSTEKLSEGVRKFSKDCTTLSNLIESKIKLSLSRLNKL</sequence>
<name>A0A9W6T4X6_CANBO</name>
<dbReference type="CDD" id="cd00957">
    <property type="entry name" value="Transaldolase_TalAB"/>
    <property type="match status" value="1"/>
</dbReference>
<dbReference type="OrthoDB" id="2015515at2759"/>
<dbReference type="EMBL" id="BSXN01001873">
    <property type="protein sequence ID" value="GME74808.1"/>
    <property type="molecule type" value="Genomic_DNA"/>
</dbReference>
<evidence type="ECO:0000256" key="5">
    <source>
        <dbReference type="ARBA" id="ARBA00023126"/>
    </source>
</evidence>
<evidence type="ECO:0000256" key="2">
    <source>
        <dbReference type="ARBA" id="ARBA00008012"/>
    </source>
</evidence>
<comment type="function">
    <text evidence="7">Catalyzes the rate-limiting step of the non-oxidative phase in the pentose phosphate pathway. Catalyzes the reversible conversion of sedheptulose-7-phosphate and D-glyceraldehyde 3-phosphate into erythrose-4-phosphate and beta-D-fructose 6-phosphate.</text>
</comment>
<evidence type="ECO:0000256" key="3">
    <source>
        <dbReference type="ARBA" id="ARBA00013151"/>
    </source>
</evidence>
<evidence type="ECO:0000256" key="7">
    <source>
        <dbReference type="RuleBase" id="RU000501"/>
    </source>
</evidence>
<dbReference type="Pfam" id="PF00923">
    <property type="entry name" value="TAL_FSA"/>
    <property type="match status" value="1"/>
</dbReference>
<keyword evidence="5 7" id="KW-0570">Pentose shunt</keyword>
<dbReference type="GO" id="GO:0009052">
    <property type="term" value="P:pentose-phosphate shunt, non-oxidative branch"/>
    <property type="evidence" value="ECO:0007669"/>
    <property type="project" value="TreeGrafter"/>
</dbReference>
<organism evidence="8 9">
    <name type="scientific">Candida boidinii</name>
    <name type="common">Yeast</name>
    <dbReference type="NCBI Taxonomy" id="5477"/>
    <lineage>
        <taxon>Eukaryota</taxon>
        <taxon>Fungi</taxon>
        <taxon>Dikarya</taxon>
        <taxon>Ascomycota</taxon>
        <taxon>Saccharomycotina</taxon>
        <taxon>Pichiomycetes</taxon>
        <taxon>Pichiales</taxon>
        <taxon>Pichiaceae</taxon>
        <taxon>Ogataea</taxon>
        <taxon>Ogataea/Candida clade</taxon>
    </lineage>
</organism>
<dbReference type="InterPro" id="IPR004730">
    <property type="entry name" value="Transaldolase_1"/>
</dbReference>